<accession>A0A383DHE4</accession>
<evidence type="ECO:0000313" key="1">
    <source>
        <dbReference type="EMBL" id="SVE43665.1"/>
    </source>
</evidence>
<dbReference type="AlphaFoldDB" id="A0A383DHE4"/>
<name>A0A383DHE4_9ZZZZ</name>
<dbReference type="EMBL" id="UINC01217179">
    <property type="protein sequence ID" value="SVE43665.1"/>
    <property type="molecule type" value="Genomic_DNA"/>
</dbReference>
<sequence>MNNLLVLGCSYSHLEYHTNCEDSYTFHLKNELGFNNLINLSVCGAAPSTINRILIQYLDNPKFGIPDFVFIQWPYASRNEYFIDTNRNKCVLLYASTGKNVYSQISIKNINEEIEKNKPKSFLLKNSDWRSTHNEDEYNLLNAHMRLISNKSQQLINLYKEVGIAEKLLDNKIPYAYVESEIKTNTDKTTIVHGLLSQEHQYLNT</sequence>
<protein>
    <submittedName>
        <fullName evidence="1">Uncharacterized protein</fullName>
    </submittedName>
</protein>
<gene>
    <name evidence="1" type="ORF">METZ01_LOCUS496519</name>
</gene>
<reference evidence="1" key="1">
    <citation type="submission" date="2018-05" db="EMBL/GenBank/DDBJ databases">
        <authorList>
            <person name="Lanie J.A."/>
            <person name="Ng W.-L."/>
            <person name="Kazmierczak K.M."/>
            <person name="Andrzejewski T.M."/>
            <person name="Davidsen T.M."/>
            <person name="Wayne K.J."/>
            <person name="Tettelin H."/>
            <person name="Glass J.I."/>
            <person name="Rusch D."/>
            <person name="Podicherti R."/>
            <person name="Tsui H.-C.T."/>
            <person name="Winkler M.E."/>
        </authorList>
    </citation>
    <scope>NUCLEOTIDE SEQUENCE</scope>
</reference>
<feature type="non-terminal residue" evidence="1">
    <location>
        <position position="205"/>
    </location>
</feature>
<proteinExistence type="predicted"/>
<organism evidence="1">
    <name type="scientific">marine metagenome</name>
    <dbReference type="NCBI Taxonomy" id="408172"/>
    <lineage>
        <taxon>unclassified sequences</taxon>
        <taxon>metagenomes</taxon>
        <taxon>ecological metagenomes</taxon>
    </lineage>
</organism>